<evidence type="ECO:0008006" key="3">
    <source>
        <dbReference type="Google" id="ProtNLM"/>
    </source>
</evidence>
<dbReference type="RefSeq" id="WP_051697491.1">
    <property type="nucleotide sequence ID" value="NZ_CP017057.1"/>
</dbReference>
<protein>
    <recommendedName>
        <fullName evidence="3">DUF1838 domain-containing protein</fullName>
    </recommendedName>
</protein>
<comment type="caution">
    <text evidence="1">The sequence shown here is derived from an EMBL/GenBank/DDBJ whole genome shotgun (WGS) entry which is preliminary data.</text>
</comment>
<dbReference type="OrthoDB" id="1490196at2"/>
<dbReference type="PROSITE" id="PS51318">
    <property type="entry name" value="TAT"/>
    <property type="match status" value="1"/>
</dbReference>
<keyword evidence="2" id="KW-1185">Reference proteome</keyword>
<dbReference type="KEGG" id="elq:Ga0102493_113024"/>
<evidence type="ECO:0000313" key="2">
    <source>
        <dbReference type="Proteomes" id="UP000027866"/>
    </source>
</evidence>
<dbReference type="EMBL" id="JMIX01000003">
    <property type="protein sequence ID" value="KEO98506.1"/>
    <property type="molecule type" value="Genomic_DNA"/>
</dbReference>
<dbReference type="AlphaFoldDB" id="A0A074MU08"/>
<evidence type="ECO:0000313" key="1">
    <source>
        <dbReference type="EMBL" id="KEO98506.1"/>
    </source>
</evidence>
<dbReference type="InterPro" id="IPR006311">
    <property type="entry name" value="TAT_signal"/>
</dbReference>
<name>A0A074MU08_9SPHN</name>
<dbReference type="Pfam" id="PF08894">
    <property type="entry name" value="DUF1838"/>
    <property type="match status" value="1"/>
</dbReference>
<sequence length="354" mass="39864">MHRRDFLAGGAAATAAGLTLTPGMAQAMDRMGGMGGSMDRSLTGDFLDLTKPEGNREAWARLLGNTDMQSTKYGFAEGIIQGVRPNEALRDLVGFTMVSAARLLPHEDGIGYRKVLREIGFYTDIKTGEILTEWENPYMGETVKVVPIANDPFNHTITNFYPDPPSYGGLNTQKPPKIPLMLDFRRRGDMLNLFSHINLFYPSALQPAQWPRESSGEFNRVTETFLYFIDWNAMQDPSITSVEYNGTWSRVTPWLPWMLMGPSEGHCVYQTFMGAVDSIDKLPNPATVEYIRANNPKYLEAPEKWEEPSLSSLEWYSREQTPAPIEGDEIPTAPRAELPDWWQRMKAARQQQGG</sequence>
<proteinExistence type="predicted"/>
<gene>
    <name evidence="1" type="ORF">EH32_05175</name>
</gene>
<reference evidence="1 2" key="1">
    <citation type="submission" date="2014-04" db="EMBL/GenBank/DDBJ databases">
        <title>A comprehensive comparison of genomes of Erythrobacter spp. Strains.</title>
        <authorList>
            <person name="Zheng Q."/>
        </authorList>
    </citation>
    <scope>NUCLEOTIDE SEQUENCE [LARGE SCALE GENOMIC DNA]</scope>
    <source>
        <strain evidence="1 2">DSM 8509</strain>
    </source>
</reference>
<dbReference type="InterPro" id="IPR014990">
    <property type="entry name" value="DUF1838"/>
</dbReference>
<dbReference type="Proteomes" id="UP000027866">
    <property type="component" value="Unassembled WGS sequence"/>
</dbReference>
<dbReference type="PATRIC" id="fig|39960.10.peg.2117"/>
<accession>A0A074MU08</accession>
<organism evidence="1 2">
    <name type="scientific">Erythrobacter litoralis</name>
    <dbReference type="NCBI Taxonomy" id="39960"/>
    <lineage>
        <taxon>Bacteria</taxon>
        <taxon>Pseudomonadati</taxon>
        <taxon>Pseudomonadota</taxon>
        <taxon>Alphaproteobacteria</taxon>
        <taxon>Sphingomonadales</taxon>
        <taxon>Erythrobacteraceae</taxon>
        <taxon>Erythrobacter/Porphyrobacter group</taxon>
        <taxon>Erythrobacter</taxon>
    </lineage>
</organism>